<organism evidence="1">
    <name type="scientific">Siphoviridae sp. ct0qt9</name>
    <dbReference type="NCBI Taxonomy" id="2825298"/>
    <lineage>
        <taxon>Viruses</taxon>
        <taxon>Duplodnaviria</taxon>
        <taxon>Heunggongvirae</taxon>
        <taxon>Uroviricota</taxon>
        <taxon>Caudoviricetes</taxon>
    </lineage>
</organism>
<protein>
    <submittedName>
        <fullName evidence="1">Uncharacterized protein</fullName>
    </submittedName>
</protein>
<reference evidence="1" key="1">
    <citation type="journal article" date="2021" name="Proc. Natl. Acad. Sci. U.S.A.">
        <title>A Catalog of Tens of Thousands of Viruses from Human Metagenomes Reveals Hidden Associations with Chronic Diseases.</title>
        <authorList>
            <person name="Tisza M.J."/>
            <person name="Buck C.B."/>
        </authorList>
    </citation>
    <scope>NUCLEOTIDE SEQUENCE</scope>
    <source>
        <strain evidence="1">Ct0qt9</strain>
    </source>
</reference>
<accession>A0A8S5P0V5</accession>
<evidence type="ECO:0000313" key="1">
    <source>
        <dbReference type="EMBL" id="DAE00091.1"/>
    </source>
</evidence>
<proteinExistence type="predicted"/>
<sequence length="35" mass="4161">MINSLKPIINLFQIFKEHRDVCLCVSRFDGCIMYL</sequence>
<dbReference type="EMBL" id="BK015298">
    <property type="protein sequence ID" value="DAE00091.1"/>
    <property type="molecule type" value="Genomic_DNA"/>
</dbReference>
<name>A0A8S5P0V5_9CAUD</name>